<evidence type="ECO:0000313" key="3">
    <source>
        <dbReference type="Proteomes" id="UP001190700"/>
    </source>
</evidence>
<protein>
    <submittedName>
        <fullName evidence="2">Uncharacterized protein</fullName>
    </submittedName>
</protein>
<evidence type="ECO:0000256" key="1">
    <source>
        <dbReference type="SAM" id="MobiDB-lite"/>
    </source>
</evidence>
<gene>
    <name evidence="2" type="ORF">CYMTET_5465</name>
</gene>
<organism evidence="2 3">
    <name type="scientific">Cymbomonas tetramitiformis</name>
    <dbReference type="NCBI Taxonomy" id="36881"/>
    <lineage>
        <taxon>Eukaryota</taxon>
        <taxon>Viridiplantae</taxon>
        <taxon>Chlorophyta</taxon>
        <taxon>Pyramimonadophyceae</taxon>
        <taxon>Pyramimonadales</taxon>
        <taxon>Pyramimonadaceae</taxon>
        <taxon>Cymbomonas</taxon>
    </lineage>
</organism>
<accession>A0AAE0GZI6</accession>
<reference evidence="2 3" key="1">
    <citation type="journal article" date="2015" name="Genome Biol. Evol.">
        <title>Comparative Genomics of a Bacterivorous Green Alga Reveals Evolutionary Causalities and Consequences of Phago-Mixotrophic Mode of Nutrition.</title>
        <authorList>
            <person name="Burns J.A."/>
            <person name="Paasch A."/>
            <person name="Narechania A."/>
            <person name="Kim E."/>
        </authorList>
    </citation>
    <scope>NUCLEOTIDE SEQUENCE [LARGE SCALE GENOMIC DNA]</scope>
    <source>
        <strain evidence="2 3">PLY_AMNH</strain>
    </source>
</reference>
<comment type="caution">
    <text evidence="2">The sequence shown here is derived from an EMBL/GenBank/DDBJ whole genome shotgun (WGS) entry which is preliminary data.</text>
</comment>
<dbReference type="AlphaFoldDB" id="A0AAE0GZI6"/>
<sequence>MFQADNLKAPSAVNSGRLGGKEDLYMKKAVKRYIDHCRWKEVSEVTDRAEDDEVEEQTPVADGSDDEMEMDVDYFALSDEEDEARDARRLQRKEERMKLEEFEARAENLPGLRGGMKGSRMNGK</sequence>
<dbReference type="Proteomes" id="UP001190700">
    <property type="component" value="Unassembled WGS sequence"/>
</dbReference>
<keyword evidence="3" id="KW-1185">Reference proteome</keyword>
<dbReference type="EMBL" id="LGRX02001045">
    <property type="protein sequence ID" value="KAK3287006.1"/>
    <property type="molecule type" value="Genomic_DNA"/>
</dbReference>
<feature type="region of interest" description="Disordered" evidence="1">
    <location>
        <begin position="45"/>
        <end position="69"/>
    </location>
</feature>
<proteinExistence type="predicted"/>
<name>A0AAE0GZI6_9CHLO</name>
<evidence type="ECO:0000313" key="2">
    <source>
        <dbReference type="EMBL" id="KAK3287006.1"/>
    </source>
</evidence>